<evidence type="ECO:0000313" key="3">
    <source>
        <dbReference type="EMBL" id="CAA7033620.1"/>
    </source>
</evidence>
<dbReference type="InterPro" id="IPR057499">
    <property type="entry name" value="Kelch_FKB95"/>
</dbReference>
<dbReference type="CDD" id="cd22152">
    <property type="entry name" value="F-box_AtAFR-like"/>
    <property type="match status" value="1"/>
</dbReference>
<organism evidence="3 4">
    <name type="scientific">Microthlaspi erraticum</name>
    <dbReference type="NCBI Taxonomy" id="1685480"/>
    <lineage>
        <taxon>Eukaryota</taxon>
        <taxon>Viridiplantae</taxon>
        <taxon>Streptophyta</taxon>
        <taxon>Embryophyta</taxon>
        <taxon>Tracheophyta</taxon>
        <taxon>Spermatophyta</taxon>
        <taxon>Magnoliopsida</taxon>
        <taxon>eudicotyledons</taxon>
        <taxon>Gunneridae</taxon>
        <taxon>Pentapetalae</taxon>
        <taxon>rosids</taxon>
        <taxon>malvids</taxon>
        <taxon>Brassicales</taxon>
        <taxon>Brassicaceae</taxon>
        <taxon>Coluteocarpeae</taxon>
        <taxon>Microthlaspi</taxon>
    </lineage>
</organism>
<name>A0A6D2J161_9BRAS</name>
<dbReference type="Proteomes" id="UP000467841">
    <property type="component" value="Unassembled WGS sequence"/>
</dbReference>
<dbReference type="Pfam" id="PF25210">
    <property type="entry name" value="Kelch_FKB95"/>
    <property type="match status" value="1"/>
</dbReference>
<dbReference type="OrthoDB" id="1113484at2759"/>
<accession>A0A6D2J161</accession>
<protein>
    <recommendedName>
        <fullName evidence="2">F-box domain-containing protein</fullName>
    </recommendedName>
</protein>
<feature type="domain" description="F-box" evidence="2">
    <location>
        <begin position="21"/>
        <end position="67"/>
    </location>
</feature>
<dbReference type="EMBL" id="CACVBM020001135">
    <property type="protein sequence ID" value="CAA7033620.1"/>
    <property type="molecule type" value="Genomic_DNA"/>
</dbReference>
<feature type="compositionally biased region" description="Low complexity" evidence="1">
    <location>
        <begin position="13"/>
        <end position="22"/>
    </location>
</feature>
<dbReference type="SUPFAM" id="SSF117281">
    <property type="entry name" value="Kelch motif"/>
    <property type="match status" value="1"/>
</dbReference>
<dbReference type="SMART" id="SM00256">
    <property type="entry name" value="FBOX"/>
    <property type="match status" value="1"/>
</dbReference>
<proteinExistence type="predicted"/>
<dbReference type="InterPro" id="IPR015915">
    <property type="entry name" value="Kelch-typ_b-propeller"/>
</dbReference>
<dbReference type="PANTHER" id="PTHR24414:SF184">
    <property type="entry name" value="GALACTOSE OXIDASE_KELCH REPEAT SUPERFAMILY PROTEIN"/>
    <property type="match status" value="1"/>
</dbReference>
<sequence>MPSKRKRKKEEPSSPTQTQQSSPFLSLPYDLLLDCVARVSRLYYPTLSLVCKRFRSLLASPELYKARSLSGNTERCLYVCIRRHSIDSRWYTLWRKPDKTLNKDDTKSKPTDYALARVPFPESTQSSFEGLVAVGSSIYQIAQSAGNYSVSVLDCRSHTCREAPSYPVKLWTRSASVVDQKIYVPGRVPSFVDGDSVCNMFHVLDTETQVWDPLPPPRIPCKGGKYSVFGTACIDGKFHAMTSSDVDAAYNSKEGRWDVFSSGMSDYMIDDSYCVIGNVLYSASRGKFRWYDREVHEWRGLNGLVGLPKLGHEHEIRLADYGGNMVVFWNQYLYRMSKIWCAEVSLERRRESCGIWGKVEWLDQVGILPAEVDLIKVLALTV</sequence>
<evidence type="ECO:0000313" key="4">
    <source>
        <dbReference type="Proteomes" id="UP000467841"/>
    </source>
</evidence>
<gene>
    <name evidence="3" type="ORF">MERR_LOCUS20855</name>
</gene>
<dbReference type="InterPro" id="IPR050354">
    <property type="entry name" value="F-box/kelch-repeat_ARATH"/>
</dbReference>
<keyword evidence="4" id="KW-1185">Reference proteome</keyword>
<dbReference type="AlphaFoldDB" id="A0A6D2J161"/>
<dbReference type="InterPro" id="IPR001810">
    <property type="entry name" value="F-box_dom"/>
</dbReference>
<evidence type="ECO:0000259" key="2">
    <source>
        <dbReference type="PROSITE" id="PS50181"/>
    </source>
</evidence>
<dbReference type="InterPro" id="IPR036047">
    <property type="entry name" value="F-box-like_dom_sf"/>
</dbReference>
<dbReference type="Pfam" id="PF00646">
    <property type="entry name" value="F-box"/>
    <property type="match status" value="1"/>
</dbReference>
<evidence type="ECO:0000256" key="1">
    <source>
        <dbReference type="SAM" id="MobiDB-lite"/>
    </source>
</evidence>
<dbReference type="SUPFAM" id="SSF81383">
    <property type="entry name" value="F-box domain"/>
    <property type="match status" value="1"/>
</dbReference>
<dbReference type="PROSITE" id="PS50181">
    <property type="entry name" value="FBOX"/>
    <property type="match status" value="1"/>
</dbReference>
<feature type="region of interest" description="Disordered" evidence="1">
    <location>
        <begin position="1"/>
        <end position="22"/>
    </location>
</feature>
<comment type="caution">
    <text evidence="3">The sequence shown here is derived from an EMBL/GenBank/DDBJ whole genome shotgun (WGS) entry which is preliminary data.</text>
</comment>
<reference evidence="3" key="1">
    <citation type="submission" date="2020-01" db="EMBL/GenBank/DDBJ databases">
        <authorList>
            <person name="Mishra B."/>
        </authorList>
    </citation>
    <scope>NUCLEOTIDE SEQUENCE [LARGE SCALE GENOMIC DNA]</scope>
</reference>
<dbReference type="Gene3D" id="2.120.10.80">
    <property type="entry name" value="Kelch-type beta propeller"/>
    <property type="match status" value="1"/>
</dbReference>
<dbReference type="PANTHER" id="PTHR24414">
    <property type="entry name" value="F-BOX/KELCH-REPEAT PROTEIN SKIP4"/>
    <property type="match status" value="1"/>
</dbReference>